<sequence length="217" mass="24303">MKITKSITSEELEAKKAVAEEAHELKAGTKVKIVEASLGKSGINLKYWKVVTRDFENIKGEMELREFENPGAEKMPFLPHPDLLLAFDLLRPHLLLACQQKEAYDAYGDLISPVTFESFVGEDQDNPLSRFKVTGFAINDSETGVTLTGLRFTRGSATLPLSQYLDFHGGENAYEFGDEAYHVIKHARNEVLLYYNGKIAPDSQYSLDFDDAASDME</sequence>
<name>A0A4R6T181_9SPHI</name>
<accession>A0A4R6T181</accession>
<protein>
    <submittedName>
        <fullName evidence="1">Uncharacterized protein</fullName>
    </submittedName>
</protein>
<proteinExistence type="predicted"/>
<evidence type="ECO:0000313" key="1">
    <source>
        <dbReference type="EMBL" id="TDQ12212.1"/>
    </source>
</evidence>
<evidence type="ECO:0000313" key="2">
    <source>
        <dbReference type="Proteomes" id="UP000295620"/>
    </source>
</evidence>
<organism evidence="1 2">
    <name type="scientific">Pedobacter metabolipauper</name>
    <dbReference type="NCBI Taxonomy" id="425513"/>
    <lineage>
        <taxon>Bacteria</taxon>
        <taxon>Pseudomonadati</taxon>
        <taxon>Bacteroidota</taxon>
        <taxon>Sphingobacteriia</taxon>
        <taxon>Sphingobacteriales</taxon>
        <taxon>Sphingobacteriaceae</taxon>
        <taxon>Pedobacter</taxon>
    </lineage>
</organism>
<keyword evidence="2" id="KW-1185">Reference proteome</keyword>
<dbReference type="AlphaFoldDB" id="A0A4R6T181"/>
<dbReference type="Proteomes" id="UP000295620">
    <property type="component" value="Unassembled WGS sequence"/>
</dbReference>
<dbReference type="EMBL" id="SNYC01000003">
    <property type="protein sequence ID" value="TDQ12212.1"/>
    <property type="molecule type" value="Genomic_DNA"/>
</dbReference>
<reference evidence="1 2" key="1">
    <citation type="submission" date="2019-03" db="EMBL/GenBank/DDBJ databases">
        <title>Genomic Encyclopedia of Archaeal and Bacterial Type Strains, Phase II (KMG-II): from individual species to whole genera.</title>
        <authorList>
            <person name="Goeker M."/>
        </authorList>
    </citation>
    <scope>NUCLEOTIDE SEQUENCE [LARGE SCALE GENOMIC DNA]</scope>
    <source>
        <strain evidence="1 2">DSM 19035</strain>
    </source>
</reference>
<comment type="caution">
    <text evidence="1">The sequence shown here is derived from an EMBL/GenBank/DDBJ whole genome shotgun (WGS) entry which is preliminary data.</text>
</comment>
<dbReference type="OrthoDB" id="1049160at2"/>
<gene>
    <name evidence="1" type="ORF">ATK78_1346</name>
</gene>
<dbReference type="RefSeq" id="WP_133575220.1">
    <property type="nucleotide sequence ID" value="NZ_SNYC01000003.1"/>
</dbReference>